<protein>
    <submittedName>
        <fullName evidence="2">Transmembrane protein, putative</fullName>
    </submittedName>
</protein>
<evidence type="ECO:0000313" key="4">
    <source>
        <dbReference type="EnsemblPlants" id="AES94438"/>
    </source>
</evidence>
<name>G7JZY4_MEDTR</name>
<dbReference type="PaxDb" id="3880-AES94438"/>
<organism evidence="2 5">
    <name type="scientific">Medicago truncatula</name>
    <name type="common">Barrel medic</name>
    <name type="synonym">Medicago tribuloides</name>
    <dbReference type="NCBI Taxonomy" id="3880"/>
    <lineage>
        <taxon>Eukaryota</taxon>
        <taxon>Viridiplantae</taxon>
        <taxon>Streptophyta</taxon>
        <taxon>Embryophyta</taxon>
        <taxon>Tracheophyta</taxon>
        <taxon>Spermatophyta</taxon>
        <taxon>Magnoliopsida</taxon>
        <taxon>eudicotyledons</taxon>
        <taxon>Gunneridae</taxon>
        <taxon>Pentapetalae</taxon>
        <taxon>rosids</taxon>
        <taxon>fabids</taxon>
        <taxon>Fabales</taxon>
        <taxon>Fabaceae</taxon>
        <taxon>Papilionoideae</taxon>
        <taxon>50 kb inversion clade</taxon>
        <taxon>NPAAA clade</taxon>
        <taxon>Hologalegina</taxon>
        <taxon>IRL clade</taxon>
        <taxon>Trifolieae</taxon>
        <taxon>Medicago</taxon>
    </lineage>
</organism>
<keyword evidence="1" id="KW-1133">Transmembrane helix</keyword>
<feature type="transmembrane region" description="Helical" evidence="1">
    <location>
        <begin position="27"/>
        <end position="46"/>
    </location>
</feature>
<dbReference type="Proteomes" id="UP000265566">
    <property type="component" value="Chromosome 5"/>
</dbReference>
<dbReference type="AlphaFoldDB" id="G7JZY4"/>
<evidence type="ECO:0000313" key="6">
    <source>
        <dbReference type="Proteomes" id="UP000265566"/>
    </source>
</evidence>
<proteinExistence type="predicted"/>
<gene>
    <name evidence="2" type="ordered locus">MTR_5g014390</name>
    <name evidence="3" type="ORF">MtrunA17_Chr5g0400561</name>
</gene>
<keyword evidence="5" id="KW-1185">Reference proteome</keyword>
<dbReference type="EMBL" id="PSQE01000005">
    <property type="protein sequence ID" value="RHN53869.1"/>
    <property type="molecule type" value="Genomic_DNA"/>
</dbReference>
<reference evidence="4" key="3">
    <citation type="submission" date="2015-04" db="UniProtKB">
        <authorList>
            <consortium name="EnsemblPlants"/>
        </authorList>
    </citation>
    <scope>IDENTIFICATION</scope>
    <source>
        <strain evidence="4">cv. Jemalong A17</strain>
    </source>
</reference>
<reference evidence="2 5" key="2">
    <citation type="journal article" date="2014" name="BMC Genomics">
        <title>An improved genome release (version Mt4.0) for the model legume Medicago truncatula.</title>
        <authorList>
            <person name="Tang H."/>
            <person name="Krishnakumar V."/>
            <person name="Bidwell S."/>
            <person name="Rosen B."/>
            <person name="Chan A."/>
            <person name="Zhou S."/>
            <person name="Gentzbittel L."/>
            <person name="Childs K.L."/>
            <person name="Yandell M."/>
            <person name="Gundlach H."/>
            <person name="Mayer K.F."/>
            <person name="Schwartz D.C."/>
            <person name="Town C.D."/>
        </authorList>
    </citation>
    <scope>GENOME REANNOTATION</scope>
    <source>
        <strain evidence="4 5">cv. Jemalong A17</strain>
    </source>
</reference>
<evidence type="ECO:0000313" key="2">
    <source>
        <dbReference type="EMBL" id="AES94438.1"/>
    </source>
</evidence>
<keyword evidence="1 2" id="KW-0812">Transmembrane</keyword>
<evidence type="ECO:0000313" key="5">
    <source>
        <dbReference type="Proteomes" id="UP000002051"/>
    </source>
</evidence>
<dbReference type="EMBL" id="CM001221">
    <property type="protein sequence ID" value="AES94438.1"/>
    <property type="molecule type" value="Genomic_DNA"/>
</dbReference>
<dbReference type="Proteomes" id="UP000002051">
    <property type="component" value="Chromosome 5"/>
</dbReference>
<keyword evidence="1" id="KW-0472">Membrane</keyword>
<evidence type="ECO:0000313" key="3">
    <source>
        <dbReference type="EMBL" id="RHN53869.1"/>
    </source>
</evidence>
<evidence type="ECO:0000256" key="1">
    <source>
        <dbReference type="SAM" id="Phobius"/>
    </source>
</evidence>
<reference evidence="3" key="5">
    <citation type="journal article" date="2018" name="Nat. Plants">
        <title>Whole-genome landscape of Medicago truncatula symbiotic genes.</title>
        <authorList>
            <person name="Pecrix Y."/>
            <person name="Gamas P."/>
            <person name="Carrere S."/>
        </authorList>
    </citation>
    <scope>NUCLEOTIDE SEQUENCE</scope>
    <source>
        <tissue evidence="3">Leaves</tissue>
    </source>
</reference>
<dbReference type="Gramene" id="rna28829">
    <property type="protein sequence ID" value="RHN53869.1"/>
    <property type="gene ID" value="gene28829"/>
</dbReference>
<sequence>MVRNRRVFKKKIENKLNTKYLKKCETIFCLVVGKEILMVVLVSVMLESANLLANHALSNEDRVWLDVISCCVVLVEILECSHLFGIEDVGTPIGENG</sequence>
<dbReference type="HOGENOM" id="CLU_2349968_0_0_1"/>
<reference evidence="6" key="4">
    <citation type="journal article" date="2018" name="Nat. Plants">
        <title>Whole-genome landscape of Medicago truncatula symbiotic genes.</title>
        <authorList>
            <person name="Pecrix Y."/>
            <person name="Staton S.E."/>
            <person name="Sallet E."/>
            <person name="Lelandais-Briere C."/>
            <person name="Moreau S."/>
            <person name="Carrere S."/>
            <person name="Blein T."/>
            <person name="Jardinaud M.F."/>
            <person name="Latrasse D."/>
            <person name="Zouine M."/>
            <person name="Zahm M."/>
            <person name="Kreplak J."/>
            <person name="Mayjonade B."/>
            <person name="Satge C."/>
            <person name="Perez M."/>
            <person name="Cauet S."/>
            <person name="Marande W."/>
            <person name="Chantry-Darmon C."/>
            <person name="Lopez-Roques C."/>
            <person name="Bouchez O."/>
            <person name="Berard A."/>
            <person name="Debelle F."/>
            <person name="Munos S."/>
            <person name="Bendahmane A."/>
            <person name="Berges H."/>
            <person name="Niebel A."/>
            <person name="Buitink J."/>
            <person name="Frugier F."/>
            <person name="Benhamed M."/>
            <person name="Crespi M."/>
            <person name="Gouzy J."/>
            <person name="Gamas P."/>
        </authorList>
    </citation>
    <scope>NUCLEOTIDE SEQUENCE [LARGE SCALE GENOMIC DNA]</scope>
    <source>
        <strain evidence="6">cv. Jemalong A17</strain>
    </source>
</reference>
<dbReference type="EnsemblPlants" id="AES94438">
    <property type="protein sequence ID" value="AES94438"/>
    <property type="gene ID" value="MTR_5g014390"/>
</dbReference>
<reference evidence="2 5" key="1">
    <citation type="journal article" date="2011" name="Nature">
        <title>The Medicago genome provides insight into the evolution of rhizobial symbioses.</title>
        <authorList>
            <person name="Young N.D."/>
            <person name="Debelle F."/>
            <person name="Oldroyd G.E."/>
            <person name="Geurts R."/>
            <person name="Cannon S.B."/>
            <person name="Udvardi M.K."/>
            <person name="Benedito V.A."/>
            <person name="Mayer K.F."/>
            <person name="Gouzy J."/>
            <person name="Schoof H."/>
            <person name="Van de Peer Y."/>
            <person name="Proost S."/>
            <person name="Cook D.R."/>
            <person name="Meyers B.C."/>
            <person name="Spannagl M."/>
            <person name="Cheung F."/>
            <person name="De Mita S."/>
            <person name="Krishnakumar V."/>
            <person name="Gundlach H."/>
            <person name="Zhou S."/>
            <person name="Mudge J."/>
            <person name="Bharti A.K."/>
            <person name="Murray J.D."/>
            <person name="Naoumkina M.A."/>
            <person name="Rosen B."/>
            <person name="Silverstein K.A."/>
            <person name="Tang H."/>
            <person name="Rombauts S."/>
            <person name="Zhao P.X."/>
            <person name="Zhou P."/>
            <person name="Barbe V."/>
            <person name="Bardou P."/>
            <person name="Bechner M."/>
            <person name="Bellec A."/>
            <person name="Berger A."/>
            <person name="Berges H."/>
            <person name="Bidwell S."/>
            <person name="Bisseling T."/>
            <person name="Choisne N."/>
            <person name="Couloux A."/>
            <person name="Denny R."/>
            <person name="Deshpande S."/>
            <person name="Dai X."/>
            <person name="Doyle J.J."/>
            <person name="Dudez A.M."/>
            <person name="Farmer A.D."/>
            <person name="Fouteau S."/>
            <person name="Franken C."/>
            <person name="Gibelin C."/>
            <person name="Gish J."/>
            <person name="Goldstein S."/>
            <person name="Gonzalez A.J."/>
            <person name="Green P.J."/>
            <person name="Hallab A."/>
            <person name="Hartog M."/>
            <person name="Hua A."/>
            <person name="Humphray S.J."/>
            <person name="Jeong D.H."/>
            <person name="Jing Y."/>
            <person name="Jocker A."/>
            <person name="Kenton S.M."/>
            <person name="Kim D.J."/>
            <person name="Klee K."/>
            <person name="Lai H."/>
            <person name="Lang C."/>
            <person name="Lin S."/>
            <person name="Macmil S.L."/>
            <person name="Magdelenat G."/>
            <person name="Matthews L."/>
            <person name="McCorrison J."/>
            <person name="Monaghan E.L."/>
            <person name="Mun J.H."/>
            <person name="Najar F.Z."/>
            <person name="Nicholson C."/>
            <person name="Noirot C."/>
            <person name="O'Bleness M."/>
            <person name="Paule C.R."/>
            <person name="Poulain J."/>
            <person name="Prion F."/>
            <person name="Qin B."/>
            <person name="Qu C."/>
            <person name="Retzel E.F."/>
            <person name="Riddle C."/>
            <person name="Sallet E."/>
            <person name="Samain S."/>
            <person name="Samson N."/>
            <person name="Sanders I."/>
            <person name="Saurat O."/>
            <person name="Scarpelli C."/>
            <person name="Schiex T."/>
            <person name="Segurens B."/>
            <person name="Severin A.J."/>
            <person name="Sherrier D.J."/>
            <person name="Shi R."/>
            <person name="Sims S."/>
            <person name="Singer S.R."/>
            <person name="Sinharoy S."/>
            <person name="Sterck L."/>
            <person name="Viollet A."/>
            <person name="Wang B.B."/>
            <person name="Wang K."/>
            <person name="Wang M."/>
            <person name="Wang X."/>
            <person name="Warfsmann J."/>
            <person name="Weissenbach J."/>
            <person name="White D.D."/>
            <person name="White J.D."/>
            <person name="Wiley G.B."/>
            <person name="Wincker P."/>
            <person name="Xing Y."/>
            <person name="Yang L."/>
            <person name="Yao Z."/>
            <person name="Ying F."/>
            <person name="Zhai J."/>
            <person name="Zhou L."/>
            <person name="Zuber A."/>
            <person name="Denarie J."/>
            <person name="Dixon R.A."/>
            <person name="May G.D."/>
            <person name="Schwartz D.C."/>
            <person name="Rogers J."/>
            <person name="Quetier F."/>
            <person name="Town C.D."/>
            <person name="Roe B.A."/>
        </authorList>
    </citation>
    <scope>NUCLEOTIDE SEQUENCE [LARGE SCALE GENOMIC DNA]</scope>
    <source>
        <strain evidence="2">A17</strain>
        <strain evidence="4 5">cv. Jemalong A17</strain>
    </source>
</reference>
<accession>G7JZY4</accession>